<dbReference type="GO" id="GO:0006623">
    <property type="term" value="P:protein targeting to vacuole"/>
    <property type="evidence" value="ECO:0007669"/>
    <property type="project" value="TreeGrafter"/>
</dbReference>
<keyword evidence="7" id="KW-0653">Protein transport</keyword>
<gene>
    <name evidence="10" type="ORF">DM01DRAFT_1381014</name>
</gene>
<dbReference type="Gene3D" id="3.30.1520.10">
    <property type="entry name" value="Phox-like domain"/>
    <property type="match status" value="1"/>
</dbReference>
<dbReference type="Pfam" id="PF00787">
    <property type="entry name" value="PX"/>
    <property type="match status" value="1"/>
</dbReference>
<organism evidence="10 11">
    <name type="scientific">Hesseltinella vesiculosa</name>
    <dbReference type="NCBI Taxonomy" id="101127"/>
    <lineage>
        <taxon>Eukaryota</taxon>
        <taxon>Fungi</taxon>
        <taxon>Fungi incertae sedis</taxon>
        <taxon>Mucoromycota</taxon>
        <taxon>Mucoromycotina</taxon>
        <taxon>Mucoromycetes</taxon>
        <taxon>Mucorales</taxon>
        <taxon>Cunninghamellaceae</taxon>
        <taxon>Hesseltinella</taxon>
    </lineage>
</organism>
<dbReference type="GO" id="GO:0005768">
    <property type="term" value="C:endosome"/>
    <property type="evidence" value="ECO:0007669"/>
    <property type="project" value="TreeGrafter"/>
</dbReference>
<dbReference type="GO" id="GO:0042147">
    <property type="term" value="P:retrograde transport, endosome to Golgi"/>
    <property type="evidence" value="ECO:0007669"/>
    <property type="project" value="InterPro"/>
</dbReference>
<reference evidence="10 11" key="1">
    <citation type="submission" date="2016-07" db="EMBL/GenBank/DDBJ databases">
        <title>Pervasive Adenine N6-methylation of Active Genes in Fungi.</title>
        <authorList>
            <consortium name="DOE Joint Genome Institute"/>
            <person name="Mondo S.J."/>
            <person name="Dannebaum R.O."/>
            <person name="Kuo R.C."/>
            <person name="Labutti K."/>
            <person name="Haridas S."/>
            <person name="Kuo A."/>
            <person name="Salamov A."/>
            <person name="Ahrendt S.R."/>
            <person name="Lipzen A."/>
            <person name="Sullivan W."/>
            <person name="Andreopoulos W.B."/>
            <person name="Clum A."/>
            <person name="Lindquist E."/>
            <person name="Daum C."/>
            <person name="Ramamoorthy G.K."/>
            <person name="Gryganskyi A."/>
            <person name="Culley D."/>
            <person name="Magnuson J.K."/>
            <person name="James T.Y."/>
            <person name="O'Malley M.A."/>
            <person name="Stajich J.E."/>
            <person name="Spatafora J.W."/>
            <person name="Visel A."/>
            <person name="Grigoriev I.V."/>
        </authorList>
    </citation>
    <scope>NUCLEOTIDE SEQUENCE [LARGE SCALE GENOMIC DNA]</scope>
    <source>
        <strain evidence="10 11">NRRL 3301</strain>
    </source>
</reference>
<dbReference type="InterPro" id="IPR001683">
    <property type="entry name" value="PX_dom"/>
</dbReference>
<dbReference type="SUPFAM" id="SSF64268">
    <property type="entry name" value="PX domain"/>
    <property type="match status" value="1"/>
</dbReference>
<dbReference type="InterPro" id="IPR045734">
    <property type="entry name" value="Snx8_BAR_dom"/>
</dbReference>
<dbReference type="PROSITE" id="PS50195">
    <property type="entry name" value="PX"/>
    <property type="match status" value="1"/>
</dbReference>
<evidence type="ECO:0000313" key="11">
    <source>
        <dbReference type="Proteomes" id="UP000242146"/>
    </source>
</evidence>
<dbReference type="SMART" id="SM00312">
    <property type="entry name" value="PX"/>
    <property type="match status" value="1"/>
</dbReference>
<evidence type="ECO:0000313" key="10">
    <source>
        <dbReference type="EMBL" id="ORX59402.1"/>
    </source>
</evidence>
<dbReference type="EMBL" id="MCGT01000005">
    <property type="protein sequence ID" value="ORX59402.1"/>
    <property type="molecule type" value="Genomic_DNA"/>
</dbReference>
<dbReference type="AlphaFoldDB" id="A0A1X2GQY2"/>
<evidence type="ECO:0000256" key="7">
    <source>
        <dbReference type="ARBA" id="ARBA00022927"/>
    </source>
</evidence>
<dbReference type="GO" id="GO:0005829">
    <property type="term" value="C:cytosol"/>
    <property type="evidence" value="ECO:0007669"/>
    <property type="project" value="GOC"/>
</dbReference>
<sequence length="547" mass="63899">MTDRPLLDDLIRPFSSLPLPSQEQRGPYHGTLTPATLLNDIDLPRIYVDIYQQLIQIHTPLTVDHLKTFLEQNTTAASAKKILLLCDPGIHISFNQCSLAIALLACHQNHMDVSLETVNQYRRELPIPNIRTMPPATVAPAAPTKPPSRSTKKPNATSYEWFLLLDQITVKLVPHREGLVFKHTTYTVHSQLHQVSVVRRYSDFYLLWESLLKRFPLRAVPLLPPKQLRNFNDAFLEKRRRGLNRFMNALVRHPCLGKDELVTNFIHHQDFASWFQKAKPSLEDEFVRTTPSMESLRPLIPRDLHDRLRRWQLRLAPALYAYDQMLDVVQRWIYREQANANDMTRFSIILDAMTEAEKLLMLKEQESLHKDQHAMAHSLKTMGSFLDDRWMPFMTKVMEQLQYHRDLCLSFQALLDRKEDLDRAIEYQQHSIPKVTAAQLIIKTNGFANDRPYQRLTKDQMDIMLTSSHIREALQQHRRTFILYSLACEMENLHRQQVYVSILYQDLVQQQITLTKEQHQQWHALMKTLNSYLPPPPSSRPTTPVST</sequence>
<comment type="similarity">
    <text evidence="3">Belongs to the sorting nexin family.</text>
</comment>
<keyword evidence="11" id="KW-1185">Reference proteome</keyword>
<comment type="subcellular location">
    <subcellularLocation>
        <location evidence="2">Cytoplasm</location>
    </subcellularLocation>
    <subcellularLocation>
        <location evidence="1">Membrane</location>
        <topology evidence="1">Peripheral membrane protein</topology>
        <orientation evidence="1">Cytoplasmic side</orientation>
    </subcellularLocation>
</comment>
<evidence type="ECO:0000256" key="3">
    <source>
        <dbReference type="ARBA" id="ARBA00010883"/>
    </source>
</evidence>
<dbReference type="Pfam" id="PF19566">
    <property type="entry name" value="Snx8_BAR_dom"/>
    <property type="match status" value="1"/>
</dbReference>
<name>A0A1X2GQY2_9FUNG</name>
<evidence type="ECO:0000256" key="2">
    <source>
        <dbReference type="ARBA" id="ARBA00004496"/>
    </source>
</evidence>
<proteinExistence type="inferred from homology"/>
<dbReference type="OrthoDB" id="10064318at2759"/>
<evidence type="ECO:0000256" key="4">
    <source>
        <dbReference type="ARBA" id="ARBA00014268"/>
    </source>
</evidence>
<dbReference type="PANTHER" id="PTHR47554">
    <property type="entry name" value="SORTING NEXIN MVP1"/>
    <property type="match status" value="1"/>
</dbReference>
<keyword evidence="5" id="KW-0813">Transport</keyword>
<keyword evidence="6" id="KW-0963">Cytoplasm</keyword>
<dbReference type="InterPro" id="IPR028662">
    <property type="entry name" value="SNX8/Mvp1"/>
</dbReference>
<keyword evidence="8" id="KW-0472">Membrane</keyword>
<dbReference type="GO" id="GO:0032266">
    <property type="term" value="F:phosphatidylinositol-3-phosphate binding"/>
    <property type="evidence" value="ECO:0007669"/>
    <property type="project" value="TreeGrafter"/>
</dbReference>
<dbReference type="PANTHER" id="PTHR47554:SF1">
    <property type="entry name" value="SORTING NEXIN MVP1"/>
    <property type="match status" value="1"/>
</dbReference>
<evidence type="ECO:0000256" key="5">
    <source>
        <dbReference type="ARBA" id="ARBA00022448"/>
    </source>
</evidence>
<comment type="caution">
    <text evidence="10">The sequence shown here is derived from an EMBL/GenBank/DDBJ whole genome shotgun (WGS) entry which is preliminary data.</text>
</comment>
<evidence type="ECO:0000256" key="6">
    <source>
        <dbReference type="ARBA" id="ARBA00022490"/>
    </source>
</evidence>
<protein>
    <recommendedName>
        <fullName evidence="4">Sorting nexin MVP1</fullName>
    </recommendedName>
</protein>
<feature type="domain" description="PX" evidence="9">
    <location>
        <begin position="164"/>
        <end position="273"/>
    </location>
</feature>
<evidence type="ECO:0000256" key="8">
    <source>
        <dbReference type="ARBA" id="ARBA00023136"/>
    </source>
</evidence>
<evidence type="ECO:0000259" key="9">
    <source>
        <dbReference type="PROSITE" id="PS50195"/>
    </source>
</evidence>
<accession>A0A1X2GQY2</accession>
<dbReference type="Proteomes" id="UP000242146">
    <property type="component" value="Unassembled WGS sequence"/>
</dbReference>
<dbReference type="STRING" id="101127.A0A1X2GQY2"/>
<dbReference type="GO" id="GO:0016020">
    <property type="term" value="C:membrane"/>
    <property type="evidence" value="ECO:0007669"/>
    <property type="project" value="UniProtKB-SubCell"/>
</dbReference>
<evidence type="ECO:0000256" key="1">
    <source>
        <dbReference type="ARBA" id="ARBA00004287"/>
    </source>
</evidence>
<dbReference type="InterPro" id="IPR036871">
    <property type="entry name" value="PX_dom_sf"/>
</dbReference>